<gene>
    <name evidence="4" type="ordered locus">Ksed_11370</name>
</gene>
<evidence type="ECO:0000313" key="5">
    <source>
        <dbReference type="Proteomes" id="UP000006666"/>
    </source>
</evidence>
<reference evidence="4 5" key="1">
    <citation type="journal article" date="2009" name="Stand. Genomic Sci.">
        <title>Complete genome sequence of Kytococcus sedentarius type strain (541).</title>
        <authorList>
            <person name="Sims D."/>
            <person name="Brettin T."/>
            <person name="Detter J.C."/>
            <person name="Han C."/>
            <person name="Lapidus A."/>
            <person name="Copeland A."/>
            <person name="Glavina Del Rio T."/>
            <person name="Nolan M."/>
            <person name="Chen F."/>
            <person name="Lucas S."/>
            <person name="Tice H."/>
            <person name="Cheng J.F."/>
            <person name="Bruce D."/>
            <person name="Goodwin L."/>
            <person name="Pitluck S."/>
            <person name="Ovchinnikova G."/>
            <person name="Pati A."/>
            <person name="Ivanova N."/>
            <person name="Mavrommatis K."/>
            <person name="Chen A."/>
            <person name="Palaniappan K."/>
            <person name="D'haeseleer P."/>
            <person name="Chain P."/>
            <person name="Bristow J."/>
            <person name="Eisen J.A."/>
            <person name="Markowitz V."/>
            <person name="Hugenholtz P."/>
            <person name="Schneider S."/>
            <person name="Goker M."/>
            <person name="Pukall R."/>
            <person name="Kyrpides N.C."/>
            <person name="Klenk H.P."/>
        </authorList>
    </citation>
    <scope>NUCLEOTIDE SEQUENCE [LARGE SCALE GENOMIC DNA]</scope>
    <source>
        <strain evidence="5">ATCC 14392 / DSM 20547 / JCM 11482 / CCUG 33030 / NBRC 15357 / NCTC 11040 / CCM 314 / 541</strain>
    </source>
</reference>
<dbReference type="HOGENOM" id="CLU_092706_0_0_11"/>
<dbReference type="EMBL" id="CP001686">
    <property type="protein sequence ID" value="ACV06177.1"/>
    <property type="molecule type" value="Genomic_DNA"/>
</dbReference>
<dbReference type="STRING" id="478801.Ksed_11370"/>
<dbReference type="RefSeq" id="WP_015779122.1">
    <property type="nucleotide sequence ID" value="NC_013169.1"/>
</dbReference>
<organism evidence="4 5">
    <name type="scientific">Kytococcus sedentarius (strain ATCC 14392 / DSM 20547 / JCM 11482 / CCUG 33030 / NBRC 15357 / NCTC 11040 / CCM 314 / 541)</name>
    <name type="common">Micrococcus sedentarius</name>
    <dbReference type="NCBI Taxonomy" id="478801"/>
    <lineage>
        <taxon>Bacteria</taxon>
        <taxon>Bacillati</taxon>
        <taxon>Actinomycetota</taxon>
        <taxon>Actinomycetes</taxon>
        <taxon>Micrococcales</taxon>
        <taxon>Kytococcaceae</taxon>
        <taxon>Kytococcus</taxon>
    </lineage>
</organism>
<dbReference type="eggNOG" id="ENOG50328JT">
    <property type="taxonomic scope" value="Bacteria"/>
</dbReference>
<evidence type="ECO:0000259" key="3">
    <source>
        <dbReference type="PROSITE" id="PS51516"/>
    </source>
</evidence>
<dbReference type="PROSITE" id="PS51516">
    <property type="entry name" value="SOX_C"/>
    <property type="match status" value="1"/>
</dbReference>
<keyword evidence="2" id="KW-0804">Transcription</keyword>
<dbReference type="AlphaFoldDB" id="C7NH07"/>
<evidence type="ECO:0000256" key="2">
    <source>
        <dbReference type="ARBA" id="ARBA00023163"/>
    </source>
</evidence>
<feature type="domain" description="Sox C-terminal" evidence="3">
    <location>
        <begin position="1"/>
        <end position="85"/>
    </location>
</feature>
<evidence type="ECO:0000256" key="1">
    <source>
        <dbReference type="ARBA" id="ARBA00023015"/>
    </source>
</evidence>
<proteinExistence type="predicted"/>
<name>C7NH07_KYTSD</name>
<accession>C7NH07</accession>
<keyword evidence="1" id="KW-0805">Transcription regulation</keyword>
<dbReference type="Proteomes" id="UP000006666">
    <property type="component" value="Chromosome"/>
</dbReference>
<dbReference type="Pfam" id="PF21813">
    <property type="entry name" value="DUF6882"/>
    <property type="match status" value="1"/>
</dbReference>
<protein>
    <recommendedName>
        <fullName evidence="3">Sox C-terminal domain-containing protein</fullName>
    </recommendedName>
</protein>
<keyword evidence="5" id="KW-1185">Reference proteome</keyword>
<evidence type="ECO:0000313" key="4">
    <source>
        <dbReference type="EMBL" id="ACV06177.1"/>
    </source>
</evidence>
<dbReference type="KEGG" id="kse:Ksed_11370"/>
<dbReference type="InterPro" id="IPR049249">
    <property type="entry name" value="DUF6882"/>
</dbReference>
<dbReference type="InterPro" id="IPR021934">
    <property type="entry name" value="Sox_C"/>
</dbReference>
<sequence>MEQTQAPSLDHATILNDALLWSRITQRQFDQLLEQEVGPDAQVGVDLEAGQIQFASDSAEITGDLHLIGSVAPGPQSLLWAWANEMFADAPAARLSHELREFGEAHGVTELTSQEVPLSLDGQEVEAAVISAAHDAGTVAAKVTGTQPYFVSDAGNGTWVVTLISGITLPAPELSSLPALLEEAADSGLLTDHRRALYHLGVDGPWPATWSADGERVRFDDGEGQVEVQLDAQGRIDQIRSDLA</sequence>